<sequence length="141" mass="15053">MPHQTQNTLDWLLDSLVNRMPGAQHAVVLSADGLALASARGLDREDAEHLAAMASAIHSLARGVGTRFEKGLLRQSVIELEYGYLVVTEAGRGACLALLAAIDADLGIVAYEMNVIVGQVRDHLSASPRQTLATLQPQQLS</sequence>
<gene>
    <name evidence="2" type="ORF">ABZ510_33155</name>
</gene>
<dbReference type="PANTHER" id="PTHR36222:SF1">
    <property type="entry name" value="SERINE PROTEASE INHIBITOR RV3364C"/>
    <property type="match status" value="1"/>
</dbReference>
<dbReference type="InterPro" id="IPR004942">
    <property type="entry name" value="Roadblock/LAMTOR2_dom"/>
</dbReference>
<keyword evidence="3" id="KW-1185">Reference proteome</keyword>
<dbReference type="RefSeq" id="WP_356959203.1">
    <property type="nucleotide sequence ID" value="NZ_JBEYBD010000025.1"/>
</dbReference>
<feature type="domain" description="Roadblock/LAMTOR2" evidence="1">
    <location>
        <begin position="10"/>
        <end position="100"/>
    </location>
</feature>
<evidence type="ECO:0000313" key="2">
    <source>
        <dbReference type="EMBL" id="MEU1956686.1"/>
    </source>
</evidence>
<dbReference type="Proteomes" id="UP001550628">
    <property type="component" value="Unassembled WGS sequence"/>
</dbReference>
<dbReference type="EMBL" id="JBEYBF010000043">
    <property type="protein sequence ID" value="MEU1956686.1"/>
    <property type="molecule type" value="Genomic_DNA"/>
</dbReference>
<organism evidence="2 3">
    <name type="scientific">Nocardia rhamnosiphila</name>
    <dbReference type="NCBI Taxonomy" id="426716"/>
    <lineage>
        <taxon>Bacteria</taxon>
        <taxon>Bacillati</taxon>
        <taxon>Actinomycetota</taxon>
        <taxon>Actinomycetes</taxon>
        <taxon>Mycobacteriales</taxon>
        <taxon>Nocardiaceae</taxon>
        <taxon>Nocardia</taxon>
    </lineage>
</organism>
<evidence type="ECO:0000313" key="3">
    <source>
        <dbReference type="Proteomes" id="UP001550628"/>
    </source>
</evidence>
<dbReference type="Gene3D" id="3.30.450.30">
    <property type="entry name" value="Dynein light chain 2a, cytoplasmic"/>
    <property type="match status" value="1"/>
</dbReference>
<reference evidence="2 3" key="1">
    <citation type="submission" date="2024-06" db="EMBL/GenBank/DDBJ databases">
        <title>The Natural Products Discovery Center: Release of the First 8490 Sequenced Strains for Exploring Actinobacteria Biosynthetic Diversity.</title>
        <authorList>
            <person name="Kalkreuter E."/>
            <person name="Kautsar S.A."/>
            <person name="Yang D."/>
            <person name="Bader C.D."/>
            <person name="Teijaro C.N."/>
            <person name="Fluegel L."/>
            <person name="Davis C.M."/>
            <person name="Simpson J.R."/>
            <person name="Lauterbach L."/>
            <person name="Steele A.D."/>
            <person name="Gui C."/>
            <person name="Meng S."/>
            <person name="Li G."/>
            <person name="Viehrig K."/>
            <person name="Ye F."/>
            <person name="Su P."/>
            <person name="Kiefer A.F."/>
            <person name="Nichols A."/>
            <person name="Cepeda A.J."/>
            <person name="Yan W."/>
            <person name="Fan B."/>
            <person name="Jiang Y."/>
            <person name="Adhikari A."/>
            <person name="Zheng C.-J."/>
            <person name="Schuster L."/>
            <person name="Cowan T.M."/>
            <person name="Smanski M.J."/>
            <person name="Chevrette M.G."/>
            <person name="De Carvalho L.P.S."/>
            <person name="Shen B."/>
        </authorList>
    </citation>
    <scope>NUCLEOTIDE SEQUENCE [LARGE SCALE GENOMIC DNA]</scope>
    <source>
        <strain evidence="2 3">NPDC019708</strain>
    </source>
</reference>
<dbReference type="PANTHER" id="PTHR36222">
    <property type="entry name" value="SERINE PROTEASE INHIBITOR RV3364C"/>
    <property type="match status" value="1"/>
</dbReference>
<name>A0ABV2X0T5_9NOCA</name>
<accession>A0ABV2X0T5</accession>
<dbReference type="InterPro" id="IPR053141">
    <property type="entry name" value="Mycobact_SerProt_Inhib_Rv3364c"/>
</dbReference>
<evidence type="ECO:0000259" key="1">
    <source>
        <dbReference type="SMART" id="SM00960"/>
    </source>
</evidence>
<dbReference type="Pfam" id="PF03259">
    <property type="entry name" value="Robl_LC7"/>
    <property type="match status" value="1"/>
</dbReference>
<dbReference type="SUPFAM" id="SSF103196">
    <property type="entry name" value="Roadblock/LC7 domain"/>
    <property type="match status" value="1"/>
</dbReference>
<dbReference type="SMART" id="SM00960">
    <property type="entry name" value="Robl_LC7"/>
    <property type="match status" value="1"/>
</dbReference>
<comment type="caution">
    <text evidence="2">The sequence shown here is derived from an EMBL/GenBank/DDBJ whole genome shotgun (WGS) entry which is preliminary data.</text>
</comment>
<protein>
    <submittedName>
        <fullName evidence="2">Roadblock/LC7 domain-containing protein</fullName>
    </submittedName>
</protein>
<proteinExistence type="predicted"/>